<protein>
    <submittedName>
        <fullName evidence="1">Uncharacterized protein</fullName>
    </submittedName>
</protein>
<sequence length="55" mass="6175">MQILSSTFRTCVSGLNTIAYGGGGGVRAGHSWSYYLWLIIIRLRIDYVDTRSSFD</sequence>
<dbReference type="EMBL" id="JYDI01000001">
    <property type="protein sequence ID" value="KRY61526.1"/>
    <property type="molecule type" value="Genomic_DNA"/>
</dbReference>
<reference evidence="1 2" key="1">
    <citation type="submission" date="2015-01" db="EMBL/GenBank/DDBJ databases">
        <title>Evolution of Trichinella species and genotypes.</title>
        <authorList>
            <person name="Korhonen P.K."/>
            <person name="Edoardo P."/>
            <person name="Giuseppe L.R."/>
            <person name="Gasser R.B."/>
        </authorList>
    </citation>
    <scope>NUCLEOTIDE SEQUENCE [LARGE SCALE GENOMIC DNA]</scope>
    <source>
        <strain evidence="1">ISS120</strain>
    </source>
</reference>
<gene>
    <name evidence="1" type="ORF">T03_9594</name>
</gene>
<keyword evidence="2" id="KW-1185">Reference proteome</keyword>
<name>A0A0V1DJI2_TRIBR</name>
<dbReference type="AlphaFoldDB" id="A0A0V1DJI2"/>
<accession>A0A0V1DJI2</accession>
<proteinExistence type="predicted"/>
<evidence type="ECO:0000313" key="2">
    <source>
        <dbReference type="Proteomes" id="UP000054653"/>
    </source>
</evidence>
<organism evidence="1 2">
    <name type="scientific">Trichinella britovi</name>
    <name type="common">Parasitic roundworm</name>
    <dbReference type="NCBI Taxonomy" id="45882"/>
    <lineage>
        <taxon>Eukaryota</taxon>
        <taxon>Metazoa</taxon>
        <taxon>Ecdysozoa</taxon>
        <taxon>Nematoda</taxon>
        <taxon>Enoplea</taxon>
        <taxon>Dorylaimia</taxon>
        <taxon>Trichinellida</taxon>
        <taxon>Trichinellidae</taxon>
        <taxon>Trichinella</taxon>
    </lineage>
</organism>
<comment type="caution">
    <text evidence="1">The sequence shown here is derived from an EMBL/GenBank/DDBJ whole genome shotgun (WGS) entry which is preliminary data.</text>
</comment>
<dbReference type="Proteomes" id="UP000054653">
    <property type="component" value="Unassembled WGS sequence"/>
</dbReference>
<evidence type="ECO:0000313" key="1">
    <source>
        <dbReference type="EMBL" id="KRY61526.1"/>
    </source>
</evidence>